<dbReference type="PROSITE" id="PS52016">
    <property type="entry name" value="TONB_DEPENDENT_REC_3"/>
    <property type="match status" value="1"/>
</dbReference>
<dbReference type="NCBIfam" id="TIGR04057">
    <property type="entry name" value="SusC_RagA_signa"/>
    <property type="match status" value="1"/>
</dbReference>
<protein>
    <submittedName>
        <fullName evidence="12">TonB-linked SusC/RagA family outer membrane protein</fullName>
    </submittedName>
</protein>
<dbReference type="InterPro" id="IPR000531">
    <property type="entry name" value="Beta-barrel_TonB"/>
</dbReference>
<keyword evidence="5 9" id="KW-0798">TonB box</keyword>
<keyword evidence="4 8" id="KW-0812">Transmembrane</keyword>
<comment type="similarity">
    <text evidence="8 9">Belongs to the TonB-dependent receptor family.</text>
</comment>
<dbReference type="Pfam" id="PF00593">
    <property type="entry name" value="TonB_dep_Rec_b-barrel"/>
    <property type="match status" value="1"/>
</dbReference>
<evidence type="ECO:0000259" key="10">
    <source>
        <dbReference type="Pfam" id="PF00593"/>
    </source>
</evidence>
<gene>
    <name evidence="12" type="ORF">QE417_001371</name>
</gene>
<evidence type="ECO:0000256" key="9">
    <source>
        <dbReference type="RuleBase" id="RU003357"/>
    </source>
</evidence>
<evidence type="ECO:0000256" key="4">
    <source>
        <dbReference type="ARBA" id="ARBA00022692"/>
    </source>
</evidence>
<evidence type="ECO:0000256" key="3">
    <source>
        <dbReference type="ARBA" id="ARBA00022452"/>
    </source>
</evidence>
<evidence type="ECO:0000256" key="1">
    <source>
        <dbReference type="ARBA" id="ARBA00004571"/>
    </source>
</evidence>
<evidence type="ECO:0000259" key="11">
    <source>
        <dbReference type="Pfam" id="PF07715"/>
    </source>
</evidence>
<dbReference type="Pfam" id="PF07715">
    <property type="entry name" value="Plug"/>
    <property type="match status" value="1"/>
</dbReference>
<dbReference type="Proteomes" id="UP001258315">
    <property type="component" value="Unassembled WGS sequence"/>
</dbReference>
<comment type="subcellular location">
    <subcellularLocation>
        <location evidence="1 8">Cell outer membrane</location>
        <topology evidence="1 8">Multi-pass membrane protein</topology>
    </subcellularLocation>
</comment>
<sequence length="886" mass="97295">MQGRVPGLVVTSSSGLPGASVNLQIRGQNTLRSNAGILAPRDQPLFIIDGVPYATQNGNTNQFSSVQSPGLAGSYNNAYGGVSPFNSINPQDIESIEVLRDADATAIYGSRGGNGVILITTKKGKAGVTKIDLNLNSGLSFTGKTMPMMSTPEYLAMRREALANDGLAPNLIINDEAYAPDLLLFDQQKDTNWKKYFTGRNAATTNANLSLSGGNAQTTFHLSGGYTREGYIFPGDFSARRGSVALSLHHASSDNRLSVDLSTSYSASSNNSSGARELLGAFALDPNYPDLLDANGKLVWSYQGRQLRNFTAGNNVMAYLQQPYRVQNNLLTSSLQAGYKLTSGLTLRSGFGYTTFSGDEYTGTPKSTLSPYNNPQATARFGTNDYRTWIIEPQLEYRGNAGKHSYSALLGGTFQQNNNARTDASGSGYLSDELIGSLAGAPTRTITDSYSLYRYQAIFGRLTYRYDDKYLLNVNVRRDGSSRFGPDKRFGNFGSIGAGWIFAEEEFVKTALPFLSYGKLRGSYGITGSDAIDNYQFLSRWAPATYAYDGALGYQPRNLFNNRFGWASTKKLEAGLELGFLKDRLLLNTTWYRHRTGNQLVFYTLPSQSGFTSVTENLDALVQNTGWEFSLQATPVKSADFSWSAALNLSLPKNKLLAFPDLATSSYALQYFIGQPVNAVRGYRSAGVNPETGLFEFYTTAGGRTTSPASPSGGSLNDQAIIGNPDPKWFGGLQNSFRFRSLQLDVFWEFRKQWGVTYLQQIYSQLPGFEQNLPATFNQRWQKPGDQAAFQRLAVQYADAYDTGSYFYQSDGVYGDASYLRLKNVALSWQLPSRVLTRLHVQNLRIYATAQNLLTITNYAGNDPETQNFYGVPPLKTVVLGLQLTL</sequence>
<evidence type="ECO:0000256" key="2">
    <source>
        <dbReference type="ARBA" id="ARBA00022448"/>
    </source>
</evidence>
<proteinExistence type="inferred from homology"/>
<name>A0ABU3GR94_9SPHI</name>
<dbReference type="InterPro" id="IPR039426">
    <property type="entry name" value="TonB-dep_rcpt-like"/>
</dbReference>
<comment type="caution">
    <text evidence="12">The sequence shown here is derived from an EMBL/GenBank/DDBJ whole genome shotgun (WGS) entry which is preliminary data.</text>
</comment>
<keyword evidence="2 8" id="KW-0813">Transport</keyword>
<feature type="domain" description="TonB-dependent receptor-like beta-barrel" evidence="10">
    <location>
        <begin position="303"/>
        <end position="853"/>
    </location>
</feature>
<dbReference type="RefSeq" id="WP_311948641.1">
    <property type="nucleotide sequence ID" value="NZ_JAVLVU010000001.1"/>
</dbReference>
<dbReference type="InterPro" id="IPR012910">
    <property type="entry name" value="Plug_dom"/>
</dbReference>
<dbReference type="Gene3D" id="2.40.170.20">
    <property type="entry name" value="TonB-dependent receptor, beta-barrel domain"/>
    <property type="match status" value="1"/>
</dbReference>
<dbReference type="SUPFAM" id="SSF56935">
    <property type="entry name" value="Porins"/>
    <property type="match status" value="1"/>
</dbReference>
<keyword evidence="3 8" id="KW-1134">Transmembrane beta strand</keyword>
<evidence type="ECO:0000313" key="13">
    <source>
        <dbReference type="Proteomes" id="UP001258315"/>
    </source>
</evidence>
<evidence type="ECO:0000256" key="5">
    <source>
        <dbReference type="ARBA" id="ARBA00023077"/>
    </source>
</evidence>
<dbReference type="InterPro" id="IPR037066">
    <property type="entry name" value="Plug_dom_sf"/>
</dbReference>
<reference evidence="13" key="1">
    <citation type="submission" date="2023-07" db="EMBL/GenBank/DDBJ databases">
        <title>Functional and genomic diversity of the sorghum phyllosphere microbiome.</title>
        <authorList>
            <person name="Shade A."/>
        </authorList>
    </citation>
    <scope>NUCLEOTIDE SEQUENCE [LARGE SCALE GENOMIC DNA]</scope>
    <source>
        <strain evidence="13">SORGH_AS_0422</strain>
    </source>
</reference>
<dbReference type="NCBIfam" id="TIGR04056">
    <property type="entry name" value="OMP_RagA_SusC"/>
    <property type="match status" value="1"/>
</dbReference>
<dbReference type="InterPro" id="IPR023996">
    <property type="entry name" value="TonB-dep_OMP_SusC/RagA"/>
</dbReference>
<accession>A0ABU3GR94</accession>
<keyword evidence="7 8" id="KW-0998">Cell outer membrane</keyword>
<evidence type="ECO:0000256" key="6">
    <source>
        <dbReference type="ARBA" id="ARBA00023136"/>
    </source>
</evidence>
<evidence type="ECO:0000256" key="8">
    <source>
        <dbReference type="PROSITE-ProRule" id="PRU01360"/>
    </source>
</evidence>
<dbReference type="EMBL" id="JAVLVU010000001">
    <property type="protein sequence ID" value="MDT3402299.1"/>
    <property type="molecule type" value="Genomic_DNA"/>
</dbReference>
<organism evidence="12 13">
    <name type="scientific">Mucilaginibacter terrae</name>
    <dbReference type="NCBI Taxonomy" id="1955052"/>
    <lineage>
        <taxon>Bacteria</taxon>
        <taxon>Pseudomonadati</taxon>
        <taxon>Bacteroidota</taxon>
        <taxon>Sphingobacteriia</taxon>
        <taxon>Sphingobacteriales</taxon>
        <taxon>Sphingobacteriaceae</taxon>
        <taxon>Mucilaginibacter</taxon>
    </lineage>
</organism>
<dbReference type="InterPro" id="IPR023997">
    <property type="entry name" value="TonB-dep_OMP_SusC/RagA_CS"/>
</dbReference>
<dbReference type="Gene3D" id="2.170.130.10">
    <property type="entry name" value="TonB-dependent receptor, plug domain"/>
    <property type="match status" value="1"/>
</dbReference>
<keyword evidence="6 8" id="KW-0472">Membrane</keyword>
<evidence type="ECO:0000313" key="12">
    <source>
        <dbReference type="EMBL" id="MDT3402299.1"/>
    </source>
</evidence>
<keyword evidence="13" id="KW-1185">Reference proteome</keyword>
<dbReference type="InterPro" id="IPR036942">
    <property type="entry name" value="Beta-barrel_TonB_sf"/>
</dbReference>
<feature type="domain" description="TonB-dependent receptor plug" evidence="11">
    <location>
        <begin position="3"/>
        <end position="116"/>
    </location>
</feature>
<evidence type="ECO:0000256" key="7">
    <source>
        <dbReference type="ARBA" id="ARBA00023237"/>
    </source>
</evidence>